<name>A0A9X3M0Q1_9CORY</name>
<comment type="caution">
    <text evidence="7">The sequence shown here is derived from an EMBL/GenBank/DDBJ whole genome shotgun (WGS) entry which is preliminary data.</text>
</comment>
<keyword evidence="2 4" id="KW-0238">DNA-binding</keyword>
<dbReference type="GO" id="GO:0015074">
    <property type="term" value="P:DNA integration"/>
    <property type="evidence" value="ECO:0007669"/>
    <property type="project" value="InterPro"/>
</dbReference>
<dbReference type="RefSeq" id="WP_269966448.1">
    <property type="nucleotide sequence ID" value="NZ_JAKMUZ010000014.1"/>
</dbReference>
<dbReference type="PANTHER" id="PTHR30349:SF64">
    <property type="entry name" value="PROPHAGE INTEGRASE INTD-RELATED"/>
    <property type="match status" value="1"/>
</dbReference>
<dbReference type="SUPFAM" id="SSF56349">
    <property type="entry name" value="DNA breaking-rejoining enzymes"/>
    <property type="match status" value="1"/>
</dbReference>
<dbReference type="InterPro" id="IPR011010">
    <property type="entry name" value="DNA_brk_join_enz"/>
</dbReference>
<dbReference type="InterPro" id="IPR010998">
    <property type="entry name" value="Integrase_recombinase_N"/>
</dbReference>
<dbReference type="EMBL" id="JAKMUZ010000014">
    <property type="protein sequence ID" value="MCZ9296545.1"/>
    <property type="molecule type" value="Genomic_DNA"/>
</dbReference>
<evidence type="ECO:0000313" key="7">
    <source>
        <dbReference type="EMBL" id="MCZ9296545.1"/>
    </source>
</evidence>
<dbReference type="Gene3D" id="1.10.150.130">
    <property type="match status" value="1"/>
</dbReference>
<evidence type="ECO:0000259" key="6">
    <source>
        <dbReference type="PROSITE" id="PS51900"/>
    </source>
</evidence>
<dbReference type="GO" id="GO:0003677">
    <property type="term" value="F:DNA binding"/>
    <property type="evidence" value="ECO:0007669"/>
    <property type="project" value="UniProtKB-UniRule"/>
</dbReference>
<dbReference type="InterPro" id="IPR050090">
    <property type="entry name" value="Tyrosine_recombinase_XerCD"/>
</dbReference>
<dbReference type="InterPro" id="IPR013762">
    <property type="entry name" value="Integrase-like_cat_sf"/>
</dbReference>
<dbReference type="InterPro" id="IPR002104">
    <property type="entry name" value="Integrase_catalytic"/>
</dbReference>
<proteinExistence type="inferred from homology"/>
<feature type="domain" description="Core-binding (CB)" evidence="6">
    <location>
        <begin position="62"/>
        <end position="140"/>
    </location>
</feature>
<evidence type="ECO:0000259" key="5">
    <source>
        <dbReference type="PROSITE" id="PS51898"/>
    </source>
</evidence>
<organism evidence="7 8">
    <name type="scientific">Corynebacterium yonathiae</name>
    <dbReference type="NCBI Taxonomy" id="2913504"/>
    <lineage>
        <taxon>Bacteria</taxon>
        <taxon>Bacillati</taxon>
        <taxon>Actinomycetota</taxon>
        <taxon>Actinomycetes</taxon>
        <taxon>Mycobacteriales</taxon>
        <taxon>Corynebacteriaceae</taxon>
        <taxon>Corynebacterium</taxon>
    </lineage>
</organism>
<comment type="similarity">
    <text evidence="1">Belongs to the 'phage' integrase family.</text>
</comment>
<evidence type="ECO:0000256" key="4">
    <source>
        <dbReference type="PROSITE-ProRule" id="PRU01248"/>
    </source>
</evidence>
<evidence type="ECO:0000313" key="8">
    <source>
        <dbReference type="Proteomes" id="UP001146439"/>
    </source>
</evidence>
<dbReference type="Gene3D" id="1.10.443.10">
    <property type="entry name" value="Intergrase catalytic core"/>
    <property type="match status" value="1"/>
</dbReference>
<accession>A0A9X3M0Q1</accession>
<dbReference type="InterPro" id="IPR044068">
    <property type="entry name" value="CB"/>
</dbReference>
<dbReference type="GO" id="GO:0006310">
    <property type="term" value="P:DNA recombination"/>
    <property type="evidence" value="ECO:0007669"/>
    <property type="project" value="UniProtKB-KW"/>
</dbReference>
<dbReference type="PROSITE" id="PS51900">
    <property type="entry name" value="CB"/>
    <property type="match status" value="1"/>
</dbReference>
<keyword evidence="3" id="KW-0233">DNA recombination</keyword>
<dbReference type="AlphaFoldDB" id="A0A9X3M0Q1"/>
<dbReference type="PROSITE" id="PS51898">
    <property type="entry name" value="TYR_RECOMBINASE"/>
    <property type="match status" value="1"/>
</dbReference>
<dbReference type="Pfam" id="PF00589">
    <property type="entry name" value="Phage_integrase"/>
    <property type="match status" value="1"/>
</dbReference>
<dbReference type="Proteomes" id="UP001146439">
    <property type="component" value="Unassembled WGS sequence"/>
</dbReference>
<gene>
    <name evidence="7" type="ORF">L8V22_08245</name>
</gene>
<sequence length="370" mass="41040">MSSIKSYKTNKGKAWRVQYRSPDGKSRTKRGFRTKNEAQAWSDKNAVSIREQDWINPNSGRVTVTELGNTWLSTLSHVKPSTRELYQQVWRGCVKPEWGLAAVASIKPSEVQRWVSGLEYSPSWVRHAHNVLAQVLDVAVADRRIRENPARGVKLPRKVPTVKVYWTLEQLRLFAAECGDREDLILLLGTSGLRWGEAIALRPCDLSPERNRIHVVRNAAKVGNGIRVGTPKTHERRTVAVASHVMRMLADRCVGLDSEELLWTAQRGGWLRTPGHNTWFDGALKRAMVKDPSLARVTPHGLRHVAAGLLVNAGANVLAVSRQLGHADASVTLRVYAELFDDGLDSVAAKLDEGFSDVVNMSSIGAKSPV</sequence>
<evidence type="ECO:0000256" key="2">
    <source>
        <dbReference type="ARBA" id="ARBA00023125"/>
    </source>
</evidence>
<reference evidence="7" key="1">
    <citation type="submission" date="2022-02" db="EMBL/GenBank/DDBJ databases">
        <title>Corynebacterium sp. from urogenital microbiome.</title>
        <authorList>
            <person name="Cappelli E.A."/>
            <person name="Ribeiro T.G."/>
            <person name="Peixe L."/>
        </authorList>
    </citation>
    <scope>NUCLEOTIDE SEQUENCE</scope>
    <source>
        <strain evidence="7">C21Ua_68</strain>
    </source>
</reference>
<evidence type="ECO:0000256" key="1">
    <source>
        <dbReference type="ARBA" id="ARBA00008857"/>
    </source>
</evidence>
<dbReference type="PANTHER" id="PTHR30349">
    <property type="entry name" value="PHAGE INTEGRASE-RELATED"/>
    <property type="match status" value="1"/>
</dbReference>
<dbReference type="CDD" id="cd01189">
    <property type="entry name" value="INT_ICEBs1_C_like"/>
    <property type="match status" value="1"/>
</dbReference>
<evidence type="ECO:0000256" key="3">
    <source>
        <dbReference type="ARBA" id="ARBA00023172"/>
    </source>
</evidence>
<feature type="domain" description="Tyr recombinase" evidence="5">
    <location>
        <begin position="161"/>
        <end position="349"/>
    </location>
</feature>
<protein>
    <submittedName>
        <fullName evidence="7">Site-specific integrase</fullName>
    </submittedName>
</protein>